<dbReference type="EMBL" id="LHQQ01000077">
    <property type="protein sequence ID" value="KOS43644.1"/>
    <property type="molecule type" value="Genomic_DNA"/>
</dbReference>
<feature type="transmembrane region" description="Helical" evidence="1">
    <location>
        <begin position="137"/>
        <end position="161"/>
    </location>
</feature>
<dbReference type="Proteomes" id="UP000037696">
    <property type="component" value="Unassembled WGS sequence"/>
</dbReference>
<name>A0A0M8P8U3_9EURO</name>
<organism evidence="2 3">
    <name type="scientific">Penicillium nordicum</name>
    <dbReference type="NCBI Taxonomy" id="229535"/>
    <lineage>
        <taxon>Eukaryota</taxon>
        <taxon>Fungi</taxon>
        <taxon>Dikarya</taxon>
        <taxon>Ascomycota</taxon>
        <taxon>Pezizomycotina</taxon>
        <taxon>Eurotiomycetes</taxon>
        <taxon>Eurotiomycetidae</taxon>
        <taxon>Eurotiales</taxon>
        <taxon>Aspergillaceae</taxon>
        <taxon>Penicillium</taxon>
    </lineage>
</organism>
<dbReference type="AlphaFoldDB" id="A0A0M8P8U3"/>
<evidence type="ECO:0000313" key="2">
    <source>
        <dbReference type="EMBL" id="KOS43644.1"/>
    </source>
</evidence>
<keyword evidence="1" id="KW-1133">Transmembrane helix</keyword>
<sequence length="197" mass="22131">MSHSVLTPGVYYTYCTVVQVARSSSHTLHIHTLSLGSLSSPLPSTPLTVANLSTRPLAPTRRGSSVQVTPIIFQQVRNRLISPPIASILAPPRYPSPKHGKEKKDKIPTISCLSPAKKTIKVTQHLKVLSLGFSWSLYLFFYTILFYSILFVLSFSFFSFLSFSFLSEYLRDFWIFFIETPVASGYLTYSSFKGDCN</sequence>
<protein>
    <submittedName>
        <fullName evidence="2">Uncharacterized protein</fullName>
    </submittedName>
</protein>
<evidence type="ECO:0000313" key="3">
    <source>
        <dbReference type="Proteomes" id="UP000037696"/>
    </source>
</evidence>
<evidence type="ECO:0000256" key="1">
    <source>
        <dbReference type="SAM" id="Phobius"/>
    </source>
</evidence>
<keyword evidence="1" id="KW-0472">Membrane</keyword>
<accession>A0A0M8P8U3</accession>
<keyword evidence="1" id="KW-0812">Transmembrane</keyword>
<feature type="transmembrane region" description="Helical" evidence="1">
    <location>
        <begin position="173"/>
        <end position="192"/>
    </location>
</feature>
<reference evidence="2 3" key="1">
    <citation type="submission" date="2015-08" db="EMBL/GenBank/DDBJ databases">
        <title>Genome sequencing of Penicillium nordicum.</title>
        <authorList>
            <person name="Nguyen H.D."/>
            <person name="Seifert K.A."/>
        </authorList>
    </citation>
    <scope>NUCLEOTIDE SEQUENCE [LARGE SCALE GENOMIC DNA]</scope>
    <source>
        <strain evidence="2 3">DAOMC 185683</strain>
    </source>
</reference>
<comment type="caution">
    <text evidence="2">The sequence shown here is derived from an EMBL/GenBank/DDBJ whole genome shotgun (WGS) entry which is preliminary data.</text>
</comment>
<proteinExistence type="predicted"/>
<keyword evidence="3" id="KW-1185">Reference proteome</keyword>
<gene>
    <name evidence="2" type="ORF">ACN38_g5453</name>
</gene>